<protein>
    <submittedName>
        <fullName evidence="2">Helix-turn-helix transcriptional regulator</fullName>
    </submittedName>
</protein>
<sequence length="144" mass="15878">MSRNPKPIRSIPRQSPDYADPAYWRGTIKMSLSKFFVLCVLHQKPMHGYEVVQAVEQTTKGCCSPTEGTVYPMLNEFEAGGYLTSHFDVVQGRERKVYTLTEKGAIAFQTAVDAWLEATDCIIASKAAAGALAVSHDEVETSCE</sequence>
<dbReference type="Pfam" id="PF03551">
    <property type="entry name" value="PadR"/>
    <property type="match status" value="1"/>
</dbReference>
<dbReference type="EMBL" id="CP067140">
    <property type="protein sequence ID" value="WCR04836.1"/>
    <property type="molecule type" value="Genomic_DNA"/>
</dbReference>
<accession>A0ABY7SG37</accession>
<dbReference type="PANTHER" id="PTHR43252">
    <property type="entry name" value="TRANSCRIPTIONAL REGULATOR YQJI"/>
    <property type="match status" value="1"/>
</dbReference>
<dbReference type="Gene3D" id="1.10.10.10">
    <property type="entry name" value="Winged helix-like DNA-binding domain superfamily/Winged helix DNA-binding domain"/>
    <property type="match status" value="1"/>
</dbReference>
<dbReference type="Proteomes" id="UP001215549">
    <property type="component" value="Chromosome"/>
</dbReference>
<keyword evidence="3" id="KW-1185">Reference proteome</keyword>
<dbReference type="InterPro" id="IPR036388">
    <property type="entry name" value="WH-like_DNA-bd_sf"/>
</dbReference>
<dbReference type="SUPFAM" id="SSF46785">
    <property type="entry name" value="Winged helix' DNA-binding domain"/>
    <property type="match status" value="1"/>
</dbReference>
<evidence type="ECO:0000259" key="1">
    <source>
        <dbReference type="Pfam" id="PF03551"/>
    </source>
</evidence>
<dbReference type="PANTHER" id="PTHR43252:SF7">
    <property type="entry name" value="TRANSCRIPTIONAL REGULATOR YQJI"/>
    <property type="match status" value="1"/>
</dbReference>
<evidence type="ECO:0000313" key="3">
    <source>
        <dbReference type="Proteomes" id="UP001215549"/>
    </source>
</evidence>
<name>A0ABY7SG37_9RHOB</name>
<gene>
    <name evidence="2" type="ORF">JHX88_09065</name>
</gene>
<organism evidence="2 3">
    <name type="scientific">Paracoccus saliphilus</name>
    <dbReference type="NCBI Taxonomy" id="405559"/>
    <lineage>
        <taxon>Bacteria</taxon>
        <taxon>Pseudomonadati</taxon>
        <taxon>Pseudomonadota</taxon>
        <taxon>Alphaproteobacteria</taxon>
        <taxon>Rhodobacterales</taxon>
        <taxon>Paracoccaceae</taxon>
        <taxon>Paracoccus</taxon>
    </lineage>
</organism>
<evidence type="ECO:0000313" key="2">
    <source>
        <dbReference type="EMBL" id="WCR04836.1"/>
    </source>
</evidence>
<feature type="domain" description="Transcription regulator PadR N-terminal" evidence="1">
    <location>
        <begin position="37"/>
        <end position="108"/>
    </location>
</feature>
<dbReference type="InterPro" id="IPR005149">
    <property type="entry name" value="Tscrpt_reg_PadR_N"/>
</dbReference>
<reference evidence="2 3" key="1">
    <citation type="submission" date="2021-01" db="EMBL/GenBank/DDBJ databases">
        <title>Biogeographic distribution of Paracoccus.</title>
        <authorList>
            <person name="Hollensteiner J."/>
            <person name="Leineberger J."/>
            <person name="Brinkhoff T."/>
            <person name="Daniel R."/>
        </authorList>
    </citation>
    <scope>NUCLEOTIDE SEQUENCE [LARGE SCALE GENOMIC DNA]</scope>
    <source>
        <strain evidence="2 3">DSM 18447</strain>
    </source>
</reference>
<proteinExistence type="predicted"/>
<dbReference type="InterPro" id="IPR036390">
    <property type="entry name" value="WH_DNA-bd_sf"/>
</dbReference>